<evidence type="ECO:0000256" key="5">
    <source>
        <dbReference type="ARBA" id="ARBA00023242"/>
    </source>
</evidence>
<dbReference type="Pfam" id="PF14529">
    <property type="entry name" value="Exo_endo_phos_2"/>
    <property type="match status" value="1"/>
</dbReference>
<dbReference type="GO" id="GO:0008270">
    <property type="term" value="F:zinc ion binding"/>
    <property type="evidence" value="ECO:0007669"/>
    <property type="project" value="UniProtKB-KW"/>
</dbReference>
<dbReference type="InterPro" id="IPR052035">
    <property type="entry name" value="ZnF_BED_domain_contain"/>
</dbReference>
<feature type="domain" description="Endonuclease/exonuclease/phosphatase" evidence="7">
    <location>
        <begin position="613"/>
        <end position="715"/>
    </location>
</feature>
<keyword evidence="2" id="KW-0479">Metal-binding</keyword>
<dbReference type="InterPro" id="IPR001128">
    <property type="entry name" value="Cyt_P450"/>
</dbReference>
<dbReference type="Proteomes" id="UP000693942">
    <property type="component" value="Unassembled WGS sequence"/>
</dbReference>
<comment type="subcellular location">
    <subcellularLocation>
        <location evidence="1">Nucleus</location>
    </subcellularLocation>
</comment>
<keyword evidence="4" id="KW-0862">Zinc</keyword>
<reference evidence="8" key="1">
    <citation type="submission" date="2021-04" db="EMBL/GenBank/DDBJ databases">
        <title>First draft genome resource for Brassicaceae pathogens Fusarium oxysporum f. sp. raphani and Fusarium oxysporum f. sp. rapae.</title>
        <authorList>
            <person name="Asai S."/>
        </authorList>
    </citation>
    <scope>NUCLEOTIDE SEQUENCE</scope>
    <source>
        <strain evidence="8">Tf1262</strain>
    </source>
</reference>
<dbReference type="GO" id="GO:0020037">
    <property type="term" value="F:heme binding"/>
    <property type="evidence" value="ECO:0007669"/>
    <property type="project" value="InterPro"/>
</dbReference>
<keyword evidence="5" id="KW-0539">Nucleus</keyword>
<dbReference type="GO" id="GO:0005506">
    <property type="term" value="F:iron ion binding"/>
    <property type="evidence" value="ECO:0007669"/>
    <property type="project" value="InterPro"/>
</dbReference>
<accession>A0A8J5NXM8</accession>
<feature type="region of interest" description="Disordered" evidence="6">
    <location>
        <begin position="1432"/>
        <end position="1451"/>
    </location>
</feature>
<dbReference type="GO" id="GO:0005634">
    <property type="term" value="C:nucleus"/>
    <property type="evidence" value="ECO:0007669"/>
    <property type="project" value="UniProtKB-SubCell"/>
</dbReference>
<evidence type="ECO:0000256" key="1">
    <source>
        <dbReference type="ARBA" id="ARBA00004123"/>
    </source>
</evidence>
<dbReference type="GO" id="GO:0004497">
    <property type="term" value="F:monooxygenase activity"/>
    <property type="evidence" value="ECO:0007669"/>
    <property type="project" value="InterPro"/>
</dbReference>
<proteinExistence type="predicted"/>
<evidence type="ECO:0000256" key="3">
    <source>
        <dbReference type="ARBA" id="ARBA00022771"/>
    </source>
</evidence>
<comment type="caution">
    <text evidence="8">The sequence shown here is derived from an EMBL/GenBank/DDBJ whole genome shotgun (WGS) entry which is preliminary data.</text>
</comment>
<dbReference type="PROSITE" id="PS00086">
    <property type="entry name" value="CYTOCHROME_P450"/>
    <property type="match status" value="1"/>
</dbReference>
<evidence type="ECO:0000256" key="6">
    <source>
        <dbReference type="SAM" id="MobiDB-lite"/>
    </source>
</evidence>
<sequence length="1460" mass="165055">MLPSPPPSAFSFLRPPRNLASQFELTTQSALPDHPTVADLPRAVWRNKRYVLEESLSRKGSKGRKSWIKRHGFFLVEIDTNDSPLSPYWACRLCDAKGQPEFFAAAATSSAADHLRKSHRIFESSQAADPDLSTDESERPKRRRLQYSAVPRARVKMIRELSLGLLINTNVPFSFFSDTFFQQLAWQLDPHLADQIPWSRQSMGRLLDDTYKSKKDEIKQELSDALTKIHLGFDLWTSPNRHAVMAVTAHFLDRQGKHQSRLLALRRQLGCHSGESLAVTLGQVVREWKIEDRVGTVISDNASSNDSCLVNFYGDLDAEMSLADVRARRMRCYGHILNLVARAFLYGEDFESFEAESGVSSSKGSHARTTKHKNTSWRNSTYLMISRALVKQGDIRAFLVHPEVEKWLPEADMLKGDDWRLLAEIKLILEPFYLQTMRTQGWGSEGGNRRLWEVMTGMEYLLEHLEDRKLFHHAVPDEAGGQDTNSQAELARGRPDLLRVIKYLKYDPGFDLFDLRAALGKIPPAHDCALALADSERYDIVLLQEPWTAHTDTRSLNKTHPAYDTFTPVETWDGNDTRPRVMAYVRRDPRLLADQIRPFQTRDVLWLTINGMTIVNFYSQNDESDALNTLIRWPVPERCLIAGDFNAKHHTWQTGQATNRGQEIADWALENDLDLLNTPDIPTNPHGNTIDLAFTNTPLAEATVEDHLATSSDHFTLSLTLPDAGLAPMQPGRVRVTTDEELKRFAEIVELGAAGLPTADSTPSELDELASALVNLLTSAAKAAGRPTRKGARTAPWWTEECAGAAAAFRAIRRLYPLGFNEEVQIAKRDFHRVVRRAKRLYWRNLIDTFSDSSSVFKAVRWLKSPGPFQPPPLQVDDVVYESQIDKANALRRATLERRTADDDIQDPWMLVPPPRPIPFPLEISLDEAHQPAYHDLIKRRYQAQTESSFRTRLRRTDELLAPCARPKLIQQCFNQEQMPPLQTASKKETADAFLHWVQSLDPLTLVVYSDGSLSSQGATSYGFTIHQGNFPVLGGSGRLGPAETYFENHHLNAGEGYATLFTGTPHRQSGAEVAIDNGEYQSKFGKTLILLFKKAYLSRRTPILAADVKGIMESLIRKASNQNATMKPFEDIYRIVWQQTNRLVGADEIAASPEKLDHIMRLFEDISQGASPLRVMFPMLPTFDHIKRTVAGARLYGMLQGLVNDRKRLGRQEDDALQFLMDAGEDIAGITGFLAGGLFAGQLNTGVNAAWLLIYLATNKTWYNKIQKEVDSVLARHGVDQRRETCKIIDILSRFGLEEWISEFPLIDLCLKETIRFQLPGTFCRKNTSDKSITIVGSDEIIPKDAFAVYLTDNCHFNPDIYSEPLKWDPDRYATGRAEDKKGQYAYLGWGVGRHSCLGMTAARMEVTMVVAFFVTLFDFHLLDEKGKRTDTVPMPDRNRFGAGKPKNWNPQLKYTLRS</sequence>
<evidence type="ECO:0000313" key="8">
    <source>
        <dbReference type="EMBL" id="KAG7414986.1"/>
    </source>
</evidence>
<feature type="region of interest" description="Disordered" evidence="6">
    <location>
        <begin position="125"/>
        <end position="144"/>
    </location>
</feature>
<evidence type="ECO:0000256" key="4">
    <source>
        <dbReference type="ARBA" id="ARBA00022833"/>
    </source>
</evidence>
<dbReference type="GO" id="GO:0016705">
    <property type="term" value="F:oxidoreductase activity, acting on paired donors, with incorporation or reduction of molecular oxygen"/>
    <property type="evidence" value="ECO:0007669"/>
    <property type="project" value="InterPro"/>
</dbReference>
<name>A0A8J5NXM8_FUSOX</name>
<dbReference type="Pfam" id="PF00067">
    <property type="entry name" value="p450"/>
    <property type="match status" value="1"/>
</dbReference>
<keyword evidence="3" id="KW-0863">Zinc-finger</keyword>
<dbReference type="PANTHER" id="PTHR46481">
    <property type="entry name" value="ZINC FINGER BED DOMAIN-CONTAINING PROTEIN 4"/>
    <property type="match status" value="1"/>
</dbReference>
<organism evidence="8 9">
    <name type="scientific">Fusarium oxysporum f. sp. raphani</name>
    <dbReference type="NCBI Taxonomy" id="96318"/>
    <lineage>
        <taxon>Eukaryota</taxon>
        <taxon>Fungi</taxon>
        <taxon>Dikarya</taxon>
        <taxon>Ascomycota</taxon>
        <taxon>Pezizomycotina</taxon>
        <taxon>Sordariomycetes</taxon>
        <taxon>Hypocreomycetidae</taxon>
        <taxon>Hypocreales</taxon>
        <taxon>Nectriaceae</taxon>
        <taxon>Fusarium</taxon>
        <taxon>Fusarium oxysporum species complex</taxon>
    </lineage>
</organism>
<evidence type="ECO:0000259" key="7">
    <source>
        <dbReference type="Pfam" id="PF14529"/>
    </source>
</evidence>
<dbReference type="PANTHER" id="PTHR46481:SF10">
    <property type="entry name" value="ZINC FINGER BED DOMAIN-CONTAINING PROTEIN 39"/>
    <property type="match status" value="1"/>
</dbReference>
<protein>
    <submittedName>
        <fullName evidence="8">Obtusifoliol 14-alpha demethylase</fullName>
    </submittedName>
</protein>
<evidence type="ECO:0000256" key="2">
    <source>
        <dbReference type="ARBA" id="ARBA00022723"/>
    </source>
</evidence>
<dbReference type="InterPro" id="IPR005135">
    <property type="entry name" value="Endo/exonuclease/phosphatase"/>
</dbReference>
<dbReference type="InterPro" id="IPR017972">
    <property type="entry name" value="Cyt_P450_CS"/>
</dbReference>
<gene>
    <name evidence="8" type="ORF">Forpi1262_v016927</name>
</gene>
<evidence type="ECO:0000313" key="9">
    <source>
        <dbReference type="Proteomes" id="UP000693942"/>
    </source>
</evidence>
<dbReference type="EMBL" id="JAELUR010000021">
    <property type="protein sequence ID" value="KAG7414986.1"/>
    <property type="molecule type" value="Genomic_DNA"/>
</dbReference>